<name>A0A5M9JX11_MONFR</name>
<reference evidence="2 3" key="1">
    <citation type="submission" date="2019-06" db="EMBL/GenBank/DDBJ databases">
        <title>Genome Sequence of the Brown Rot Fungal Pathogen Monilinia fructicola.</title>
        <authorList>
            <person name="De Miccolis Angelini R.M."/>
            <person name="Landi L."/>
            <person name="Abate D."/>
            <person name="Pollastro S."/>
            <person name="Romanazzi G."/>
            <person name="Faretra F."/>
        </authorList>
    </citation>
    <scope>NUCLEOTIDE SEQUENCE [LARGE SCALE GENOMIC DNA]</scope>
    <source>
        <strain evidence="2 3">Mfrc123</strain>
    </source>
</reference>
<dbReference type="EMBL" id="VICG01000003">
    <property type="protein sequence ID" value="KAA8574094.1"/>
    <property type="molecule type" value="Genomic_DNA"/>
</dbReference>
<dbReference type="Proteomes" id="UP000322873">
    <property type="component" value="Unassembled WGS sequence"/>
</dbReference>
<dbReference type="AlphaFoldDB" id="A0A5M9JX11"/>
<accession>A0A5M9JX11</accession>
<feature type="chain" id="PRO_5024459309" description="Apple domain-containing protein" evidence="1">
    <location>
        <begin position="21"/>
        <end position="232"/>
    </location>
</feature>
<dbReference type="OrthoDB" id="5176367at2759"/>
<sequence length="232" mass="25031">MKTLKLSILGVFAIASFVFAQQETPADFCKRTAGPNYVPKYDANGVFQGQCETAAISICLGTDYTHSQTGKTECCLPPNVVGAASGKQGCCPAGLNFKWDGANPSCVAPPPALSCPASNMQTVNRNGQNFKIYCQRSVMVYTYPWLTTTSHGIYRAVQGPELMTTDFETCLNFCAANGRSNGANFWPAQGLCSVVDSPPGNFWKVGSKYENPPPYYNGPMIISMVAVPKRAY</sequence>
<evidence type="ECO:0008006" key="4">
    <source>
        <dbReference type="Google" id="ProtNLM"/>
    </source>
</evidence>
<protein>
    <recommendedName>
        <fullName evidence="4">Apple domain-containing protein</fullName>
    </recommendedName>
</protein>
<dbReference type="VEuPathDB" id="FungiDB:MFRU_001g01030"/>
<evidence type="ECO:0000313" key="3">
    <source>
        <dbReference type="Proteomes" id="UP000322873"/>
    </source>
</evidence>
<feature type="signal peptide" evidence="1">
    <location>
        <begin position="1"/>
        <end position="20"/>
    </location>
</feature>
<proteinExistence type="predicted"/>
<organism evidence="2 3">
    <name type="scientific">Monilinia fructicola</name>
    <name type="common">Brown rot fungus</name>
    <name type="synonym">Ciboria fructicola</name>
    <dbReference type="NCBI Taxonomy" id="38448"/>
    <lineage>
        <taxon>Eukaryota</taxon>
        <taxon>Fungi</taxon>
        <taxon>Dikarya</taxon>
        <taxon>Ascomycota</taxon>
        <taxon>Pezizomycotina</taxon>
        <taxon>Leotiomycetes</taxon>
        <taxon>Helotiales</taxon>
        <taxon>Sclerotiniaceae</taxon>
        <taxon>Monilinia</taxon>
    </lineage>
</organism>
<evidence type="ECO:0000256" key="1">
    <source>
        <dbReference type="SAM" id="SignalP"/>
    </source>
</evidence>
<gene>
    <name evidence="2" type="ORF">EYC84_005618</name>
</gene>
<keyword evidence="3" id="KW-1185">Reference proteome</keyword>
<keyword evidence="1" id="KW-0732">Signal</keyword>
<evidence type="ECO:0000313" key="2">
    <source>
        <dbReference type="EMBL" id="KAA8574094.1"/>
    </source>
</evidence>
<comment type="caution">
    <text evidence="2">The sequence shown here is derived from an EMBL/GenBank/DDBJ whole genome shotgun (WGS) entry which is preliminary data.</text>
</comment>